<dbReference type="Proteomes" id="UP000057158">
    <property type="component" value="Chromosome"/>
</dbReference>
<dbReference type="AlphaFoldDB" id="A0A0M4DGM7"/>
<evidence type="ECO:0000256" key="7">
    <source>
        <dbReference type="ARBA" id="ARBA00043224"/>
    </source>
</evidence>
<accession>A0A0M4DGM7</accession>
<sequence>MKTTKKLSAGDALLLVDVQKDFCPGGALPIEEGDEVVPILNGWIERALTGGAAIYASRDWHPSGHPSFAGFGGKWSIHCLQDSEGARFHPQLHLPATAVPVTKGVRFDQDQNSAFDQTGLEVRLRQEGIERLWIGGLALDVCVLATVLDACRLGFEVRLLRDGCRPVTADGGEEALETMAKAGAQVVTG</sequence>
<dbReference type="KEGG" id="des:DSOUD_1281"/>
<dbReference type="STRING" id="1603606.DSOUD_1281"/>
<name>A0A0M4DGM7_9BACT</name>
<evidence type="ECO:0000313" key="9">
    <source>
        <dbReference type="EMBL" id="ALC16062.1"/>
    </source>
</evidence>
<dbReference type="EC" id="3.5.1.19" evidence="6"/>
<evidence type="ECO:0000256" key="4">
    <source>
        <dbReference type="ARBA" id="ARBA00022801"/>
    </source>
</evidence>
<dbReference type="Pfam" id="PF00857">
    <property type="entry name" value="Isochorismatase"/>
    <property type="match status" value="1"/>
</dbReference>
<keyword evidence="4" id="KW-0378">Hydrolase</keyword>
<feature type="domain" description="Isochorismatase-like" evidence="8">
    <location>
        <begin position="12"/>
        <end position="188"/>
    </location>
</feature>
<evidence type="ECO:0000259" key="8">
    <source>
        <dbReference type="Pfam" id="PF00857"/>
    </source>
</evidence>
<keyword evidence="2" id="KW-0662">Pyridine nucleotide biosynthesis</keyword>
<comment type="similarity">
    <text evidence="1">Belongs to the isochorismatase family.</text>
</comment>
<dbReference type="GO" id="GO:0046872">
    <property type="term" value="F:metal ion binding"/>
    <property type="evidence" value="ECO:0007669"/>
    <property type="project" value="UniProtKB-KW"/>
</dbReference>
<comment type="pathway">
    <text evidence="5">Cofactor biosynthesis; nicotinate biosynthesis; nicotinate from nicotinamide: step 1/1.</text>
</comment>
<dbReference type="PATRIC" id="fig|1603606.3.peg.1400"/>
<dbReference type="OrthoDB" id="9791276at2"/>
<dbReference type="InterPro" id="IPR052347">
    <property type="entry name" value="Isochorismatase_Nicotinamidase"/>
</dbReference>
<evidence type="ECO:0000256" key="6">
    <source>
        <dbReference type="ARBA" id="ARBA00039017"/>
    </source>
</evidence>
<gene>
    <name evidence="9" type="ORF">DSOUD_1281</name>
</gene>
<dbReference type="RefSeq" id="WP_053550211.1">
    <property type="nucleotide sequence ID" value="NZ_CP010802.1"/>
</dbReference>
<evidence type="ECO:0000256" key="1">
    <source>
        <dbReference type="ARBA" id="ARBA00006336"/>
    </source>
</evidence>
<dbReference type="InterPro" id="IPR036380">
    <property type="entry name" value="Isochorismatase-like_sf"/>
</dbReference>
<dbReference type="SUPFAM" id="SSF52499">
    <property type="entry name" value="Isochorismatase-like hydrolases"/>
    <property type="match status" value="1"/>
</dbReference>
<protein>
    <recommendedName>
        <fullName evidence="6">nicotinamidase</fullName>
        <ecNumber evidence="6">3.5.1.19</ecNumber>
    </recommendedName>
    <alternativeName>
        <fullName evidence="7">Nicotinamide deamidase</fullName>
    </alternativeName>
</protein>
<dbReference type="GO" id="GO:0019363">
    <property type="term" value="P:pyridine nucleotide biosynthetic process"/>
    <property type="evidence" value="ECO:0007669"/>
    <property type="project" value="UniProtKB-KW"/>
</dbReference>
<evidence type="ECO:0000256" key="2">
    <source>
        <dbReference type="ARBA" id="ARBA00022642"/>
    </source>
</evidence>
<dbReference type="PANTHER" id="PTHR11080">
    <property type="entry name" value="PYRAZINAMIDASE/NICOTINAMIDASE"/>
    <property type="match status" value="1"/>
</dbReference>
<evidence type="ECO:0000256" key="5">
    <source>
        <dbReference type="ARBA" id="ARBA00037900"/>
    </source>
</evidence>
<keyword evidence="3" id="KW-0479">Metal-binding</keyword>
<dbReference type="GO" id="GO:0008936">
    <property type="term" value="F:nicotinamidase activity"/>
    <property type="evidence" value="ECO:0007669"/>
    <property type="project" value="UniProtKB-EC"/>
</dbReference>
<proteinExistence type="inferred from homology"/>
<dbReference type="CDD" id="cd01011">
    <property type="entry name" value="nicotinamidase"/>
    <property type="match status" value="1"/>
</dbReference>
<dbReference type="EMBL" id="CP010802">
    <property type="protein sequence ID" value="ALC16062.1"/>
    <property type="molecule type" value="Genomic_DNA"/>
</dbReference>
<reference evidence="9 10" key="1">
    <citation type="submission" date="2015-07" db="EMBL/GenBank/DDBJ databases">
        <title>Isolation and Genomic Characterization of a Novel Halophilic Metal-Reducing Deltaproteobacterium from the Deep Subsurface.</title>
        <authorList>
            <person name="Badalamenti J.P."/>
            <person name="Summers Z.M."/>
            <person name="Gralnick J.A."/>
            <person name="Bond D.R."/>
        </authorList>
    </citation>
    <scope>NUCLEOTIDE SEQUENCE [LARGE SCALE GENOMIC DNA]</scope>
    <source>
        <strain evidence="9 10">WTL</strain>
    </source>
</reference>
<dbReference type="PANTHER" id="PTHR11080:SF2">
    <property type="entry name" value="LD05707P"/>
    <property type="match status" value="1"/>
</dbReference>
<evidence type="ECO:0000313" key="10">
    <source>
        <dbReference type="Proteomes" id="UP000057158"/>
    </source>
</evidence>
<organism evidence="9 10">
    <name type="scientific">Desulfuromonas soudanensis</name>
    <dbReference type="NCBI Taxonomy" id="1603606"/>
    <lineage>
        <taxon>Bacteria</taxon>
        <taxon>Pseudomonadati</taxon>
        <taxon>Thermodesulfobacteriota</taxon>
        <taxon>Desulfuromonadia</taxon>
        <taxon>Desulfuromonadales</taxon>
        <taxon>Desulfuromonadaceae</taxon>
        <taxon>Desulfuromonas</taxon>
    </lineage>
</organism>
<keyword evidence="10" id="KW-1185">Reference proteome</keyword>
<evidence type="ECO:0000256" key="3">
    <source>
        <dbReference type="ARBA" id="ARBA00022723"/>
    </source>
</evidence>
<dbReference type="InterPro" id="IPR000868">
    <property type="entry name" value="Isochorismatase-like_dom"/>
</dbReference>
<dbReference type="Gene3D" id="3.40.50.850">
    <property type="entry name" value="Isochorismatase-like"/>
    <property type="match status" value="1"/>
</dbReference>